<evidence type="ECO:0000313" key="2">
    <source>
        <dbReference type="Proteomes" id="UP000054624"/>
    </source>
</evidence>
<dbReference type="STRING" id="1777137.AWB76_01753"/>
<dbReference type="RefSeq" id="WP_244173268.1">
    <property type="nucleotide sequence ID" value="NZ_FCOI02000004.1"/>
</dbReference>
<accession>A0A158A6K7</accession>
<evidence type="ECO:0000313" key="1">
    <source>
        <dbReference type="EMBL" id="SAK52727.1"/>
    </source>
</evidence>
<reference evidence="2" key="1">
    <citation type="submission" date="2016-01" db="EMBL/GenBank/DDBJ databases">
        <authorList>
            <person name="Peeters Charlotte."/>
        </authorList>
    </citation>
    <scope>NUCLEOTIDE SEQUENCE [LARGE SCALE GENOMIC DNA]</scope>
</reference>
<proteinExistence type="predicted"/>
<keyword evidence="2" id="KW-1185">Reference proteome</keyword>
<sequence>MQVFFTHFFEAEQAMRPTEFKSFKAHVAMMLRDLPRGVTADLTDVAVAYWNGTQVVGAYLRDNGRIDEDFDFDENAWGNWREEFLTWFDAPRFSERADLKAAFTSGVMPAGVHGGLWPRPL</sequence>
<dbReference type="AlphaFoldDB" id="A0A158A6K7"/>
<dbReference type="EMBL" id="FCOI02000004">
    <property type="protein sequence ID" value="SAK52727.1"/>
    <property type="molecule type" value="Genomic_DNA"/>
</dbReference>
<protein>
    <submittedName>
        <fullName evidence="1">Uncharacterized protein</fullName>
    </submittedName>
</protein>
<gene>
    <name evidence="1" type="ORF">AWB76_01753</name>
</gene>
<dbReference type="Proteomes" id="UP000054624">
    <property type="component" value="Unassembled WGS sequence"/>
</dbReference>
<name>A0A158A6K7_9BURK</name>
<organism evidence="1 2">
    <name type="scientific">Caballeronia temeraria</name>
    <dbReference type="NCBI Taxonomy" id="1777137"/>
    <lineage>
        <taxon>Bacteria</taxon>
        <taxon>Pseudomonadati</taxon>
        <taxon>Pseudomonadota</taxon>
        <taxon>Betaproteobacteria</taxon>
        <taxon>Burkholderiales</taxon>
        <taxon>Burkholderiaceae</taxon>
        <taxon>Caballeronia</taxon>
    </lineage>
</organism>